<name>A0A2T7VMT8_MICTE</name>
<dbReference type="EMBL" id="QDFT01000103">
    <property type="protein sequence ID" value="PVE58705.1"/>
    <property type="molecule type" value="Genomic_DNA"/>
</dbReference>
<reference evidence="2 3" key="1">
    <citation type="submission" date="2018-04" db="EMBL/GenBank/DDBJ databases">
        <authorList>
            <person name="Go L.Y."/>
            <person name="Mitchell J.A."/>
        </authorList>
    </citation>
    <scope>NUCLEOTIDE SEQUENCE [LARGE SCALE GENOMIC DNA]</scope>
    <source>
        <strain evidence="2 3">TPD7010</strain>
    </source>
</reference>
<accession>A0A2T7VMT8</accession>
<dbReference type="Proteomes" id="UP000244649">
    <property type="component" value="Unassembled WGS sequence"/>
</dbReference>
<evidence type="ECO:0000313" key="2">
    <source>
        <dbReference type="EMBL" id="PVE58705.1"/>
    </source>
</evidence>
<dbReference type="PANTHER" id="PTHR36836">
    <property type="entry name" value="COLANIC ACID BIOSYNTHESIS PROTEIN WCAK"/>
    <property type="match status" value="1"/>
</dbReference>
<evidence type="ECO:0000259" key="1">
    <source>
        <dbReference type="Pfam" id="PF04230"/>
    </source>
</evidence>
<feature type="domain" description="Polysaccharide pyruvyl transferase" evidence="1">
    <location>
        <begin position="27"/>
        <end position="320"/>
    </location>
</feature>
<proteinExistence type="predicted"/>
<organism evidence="2 3">
    <name type="scientific">Microbacterium testaceum</name>
    <name type="common">Aureobacterium testaceum</name>
    <name type="synonym">Brevibacterium testaceum</name>
    <dbReference type="NCBI Taxonomy" id="2033"/>
    <lineage>
        <taxon>Bacteria</taxon>
        <taxon>Bacillati</taxon>
        <taxon>Actinomycetota</taxon>
        <taxon>Actinomycetes</taxon>
        <taxon>Micrococcales</taxon>
        <taxon>Microbacteriaceae</taxon>
        <taxon>Microbacterium</taxon>
    </lineage>
</organism>
<protein>
    <recommendedName>
        <fullName evidence="1">Polysaccharide pyruvyl transferase domain-containing protein</fullName>
    </recommendedName>
</protein>
<feature type="non-terminal residue" evidence="2">
    <location>
        <position position="328"/>
    </location>
</feature>
<dbReference type="InterPro" id="IPR007345">
    <property type="entry name" value="Polysacch_pyruvyl_Trfase"/>
</dbReference>
<dbReference type="PANTHER" id="PTHR36836:SF1">
    <property type="entry name" value="COLANIC ACID BIOSYNTHESIS PROTEIN WCAK"/>
    <property type="match status" value="1"/>
</dbReference>
<dbReference type="Pfam" id="PF04230">
    <property type="entry name" value="PS_pyruv_trans"/>
    <property type="match status" value="1"/>
</dbReference>
<sequence>MRAKRWRSSSVTDGDLAVVLPTAGDGNIGDQAMLQSLCENVPYRRIVVLVESARSFRKVYVEHRSIVYVEVPGLTGGAGLFKRPQLLKRFMQVLAPAVAFYVVGADIMDGGYDPRETVCRSSLVNVATIMGKKATITGFSWNGQADPTATWALRRASLHSRLIVRDPVSYMRLHSQIPSAELGSDLVFAVPNRPAVTEYSEWLAYRGASTSTLVVNCSGLLLKNAALLDAFYEVVANMLDGGVRVLILPHVIRTSDDDLVACRSLAQRVGARDNFRLVEELLLPDEVSHIVSNADAVLTARMHLAILAMRNGVPAAVVGTQRKVEGLL</sequence>
<evidence type="ECO:0000313" key="3">
    <source>
        <dbReference type="Proteomes" id="UP000244649"/>
    </source>
</evidence>
<dbReference type="AlphaFoldDB" id="A0A2T7VMT8"/>
<gene>
    <name evidence="2" type="ORF">DC432_16100</name>
</gene>
<comment type="caution">
    <text evidence="2">The sequence shown here is derived from an EMBL/GenBank/DDBJ whole genome shotgun (WGS) entry which is preliminary data.</text>
</comment>